<dbReference type="RefSeq" id="WP_074232259.1">
    <property type="nucleotide sequence ID" value="NZ_FSRQ01000006.1"/>
</dbReference>
<proteinExistence type="predicted"/>
<feature type="transmembrane region" description="Helical" evidence="1">
    <location>
        <begin position="82"/>
        <end position="99"/>
    </location>
</feature>
<keyword evidence="1" id="KW-0472">Membrane</keyword>
<organism evidence="2 3">
    <name type="scientific">Chryseobacterium scophthalmum</name>
    <dbReference type="NCBI Taxonomy" id="59733"/>
    <lineage>
        <taxon>Bacteria</taxon>
        <taxon>Pseudomonadati</taxon>
        <taxon>Bacteroidota</taxon>
        <taxon>Flavobacteriia</taxon>
        <taxon>Flavobacteriales</taxon>
        <taxon>Weeksellaceae</taxon>
        <taxon>Chryseobacterium group</taxon>
        <taxon>Chryseobacterium</taxon>
    </lineage>
</organism>
<gene>
    <name evidence="2" type="ORF">SAMN05421769_4113</name>
</gene>
<evidence type="ECO:0000313" key="3">
    <source>
        <dbReference type="Proteomes" id="UP000184782"/>
    </source>
</evidence>
<feature type="transmembrane region" description="Helical" evidence="1">
    <location>
        <begin position="35"/>
        <end position="55"/>
    </location>
</feature>
<sequence length="101" mass="10909">MQLGRLFGILAIFCGGIFTYLGYGMMETTGSVFKFVLAAPVFVLIGIAMFVFPGGDITTTESKNKTKDPKVWVSDAPKSHKIAWAIAGVIGFIISITVFKI</sequence>
<name>A0A1N6J503_9FLAO</name>
<accession>A0A1N6J503</accession>
<keyword evidence="3" id="KW-1185">Reference proteome</keyword>
<dbReference type="OrthoDB" id="1268397at2"/>
<reference evidence="3" key="1">
    <citation type="submission" date="2016-12" db="EMBL/GenBank/DDBJ databases">
        <authorList>
            <person name="Varghese N."/>
            <person name="Submissions S."/>
        </authorList>
    </citation>
    <scope>NUCLEOTIDE SEQUENCE [LARGE SCALE GENOMIC DNA]</scope>
    <source>
        <strain evidence="3">DSM 16779</strain>
    </source>
</reference>
<dbReference type="AlphaFoldDB" id="A0A1N6J503"/>
<dbReference type="Proteomes" id="UP000184782">
    <property type="component" value="Unassembled WGS sequence"/>
</dbReference>
<evidence type="ECO:0000313" key="2">
    <source>
        <dbReference type="EMBL" id="SIO39414.1"/>
    </source>
</evidence>
<feature type="transmembrane region" description="Helical" evidence="1">
    <location>
        <begin position="6"/>
        <end position="23"/>
    </location>
</feature>
<keyword evidence="1" id="KW-0812">Transmembrane</keyword>
<evidence type="ECO:0000256" key="1">
    <source>
        <dbReference type="SAM" id="Phobius"/>
    </source>
</evidence>
<protein>
    <submittedName>
        <fullName evidence="2">Uncharacterized protein</fullName>
    </submittedName>
</protein>
<keyword evidence="1" id="KW-1133">Transmembrane helix</keyword>
<dbReference type="STRING" id="59733.SAMN05421769_4113"/>
<dbReference type="EMBL" id="FSRQ01000006">
    <property type="protein sequence ID" value="SIO39414.1"/>
    <property type="molecule type" value="Genomic_DNA"/>
</dbReference>